<comment type="caution">
    <text evidence="1">The sequence shown here is derived from an EMBL/GenBank/DDBJ whole genome shotgun (WGS) entry which is preliminary data.</text>
</comment>
<reference evidence="1 2" key="2">
    <citation type="journal article" date="2022" name="Mol. Ecol. Resour.">
        <title>The genomes of chicory, endive, great burdock and yacon provide insights into Asteraceae paleo-polyploidization history and plant inulin production.</title>
        <authorList>
            <person name="Fan W."/>
            <person name="Wang S."/>
            <person name="Wang H."/>
            <person name="Wang A."/>
            <person name="Jiang F."/>
            <person name="Liu H."/>
            <person name="Zhao H."/>
            <person name="Xu D."/>
            <person name="Zhang Y."/>
        </authorList>
    </citation>
    <scope>NUCLEOTIDE SEQUENCE [LARGE SCALE GENOMIC DNA]</scope>
    <source>
        <strain evidence="2">cv. Punajuju</strain>
        <tissue evidence="1">Leaves</tissue>
    </source>
</reference>
<evidence type="ECO:0000313" key="2">
    <source>
        <dbReference type="Proteomes" id="UP001055811"/>
    </source>
</evidence>
<evidence type="ECO:0000313" key="1">
    <source>
        <dbReference type="EMBL" id="KAI3701171.1"/>
    </source>
</evidence>
<reference evidence="2" key="1">
    <citation type="journal article" date="2022" name="Mol. Ecol. Resour.">
        <title>The genomes of chicory, endive, great burdock and yacon provide insights into Asteraceae palaeo-polyploidization history and plant inulin production.</title>
        <authorList>
            <person name="Fan W."/>
            <person name="Wang S."/>
            <person name="Wang H."/>
            <person name="Wang A."/>
            <person name="Jiang F."/>
            <person name="Liu H."/>
            <person name="Zhao H."/>
            <person name="Xu D."/>
            <person name="Zhang Y."/>
        </authorList>
    </citation>
    <scope>NUCLEOTIDE SEQUENCE [LARGE SCALE GENOMIC DNA]</scope>
    <source>
        <strain evidence="2">cv. Punajuju</strain>
    </source>
</reference>
<protein>
    <submittedName>
        <fullName evidence="1">Uncharacterized protein</fullName>
    </submittedName>
</protein>
<accession>A0ACB8ZV17</accession>
<gene>
    <name evidence="1" type="ORF">L2E82_45818</name>
</gene>
<dbReference type="Proteomes" id="UP001055811">
    <property type="component" value="Linkage Group LG08"/>
</dbReference>
<organism evidence="1 2">
    <name type="scientific">Cichorium intybus</name>
    <name type="common">Chicory</name>
    <dbReference type="NCBI Taxonomy" id="13427"/>
    <lineage>
        <taxon>Eukaryota</taxon>
        <taxon>Viridiplantae</taxon>
        <taxon>Streptophyta</taxon>
        <taxon>Embryophyta</taxon>
        <taxon>Tracheophyta</taxon>
        <taxon>Spermatophyta</taxon>
        <taxon>Magnoliopsida</taxon>
        <taxon>eudicotyledons</taxon>
        <taxon>Gunneridae</taxon>
        <taxon>Pentapetalae</taxon>
        <taxon>asterids</taxon>
        <taxon>campanulids</taxon>
        <taxon>Asterales</taxon>
        <taxon>Asteraceae</taxon>
        <taxon>Cichorioideae</taxon>
        <taxon>Cichorieae</taxon>
        <taxon>Cichoriinae</taxon>
        <taxon>Cichorium</taxon>
    </lineage>
</organism>
<sequence>MSSSPASSYFGSSLSFTLLQMAFRGRGRGRGGFGYGRFAKQEKYEVFPVSHVSHSEDESRIKRPPLSDYMMMTSDYLPAELVGKNVRPIKKKKTQWDLESDLQKLDIFEKLDQGEDEEKKEDEDEDEDMENIEEEEDYEDDDYAHNQDFDDDEDDFNINDDFGDDEGCY</sequence>
<proteinExistence type="predicted"/>
<dbReference type="EMBL" id="CM042016">
    <property type="protein sequence ID" value="KAI3701171.1"/>
    <property type="molecule type" value="Genomic_DNA"/>
</dbReference>
<keyword evidence="2" id="KW-1185">Reference proteome</keyword>
<name>A0ACB8ZV17_CICIN</name>